<evidence type="ECO:0000256" key="1">
    <source>
        <dbReference type="ARBA" id="ARBA00004418"/>
    </source>
</evidence>
<organism evidence="6 7">
    <name type="scientific">Syntrophus aciditrophicus (strain SB)</name>
    <dbReference type="NCBI Taxonomy" id="56780"/>
    <lineage>
        <taxon>Bacteria</taxon>
        <taxon>Pseudomonadati</taxon>
        <taxon>Thermodesulfobacteriota</taxon>
        <taxon>Syntrophia</taxon>
        <taxon>Syntrophales</taxon>
        <taxon>Syntrophaceae</taxon>
        <taxon>Syntrophus</taxon>
    </lineage>
</organism>
<proteinExistence type="inferred from homology"/>
<dbReference type="KEGG" id="sat:SYN_02818"/>
<comment type="subcellular location">
    <subcellularLocation>
        <location evidence="1 4">Periplasm</location>
    </subcellularLocation>
</comment>
<dbReference type="RefSeq" id="WP_011417260.1">
    <property type="nucleotide sequence ID" value="NC_007759.1"/>
</dbReference>
<keyword evidence="6" id="KW-0969">Cilium</keyword>
<dbReference type="STRING" id="56780.SYN_02818"/>
<dbReference type="Gene3D" id="2.30.30.760">
    <property type="match status" value="1"/>
</dbReference>
<dbReference type="Pfam" id="PF13144">
    <property type="entry name" value="ChapFlgA"/>
    <property type="match status" value="1"/>
</dbReference>
<dbReference type="InterPro" id="IPR041231">
    <property type="entry name" value="FlgA_N"/>
</dbReference>
<evidence type="ECO:0000256" key="4">
    <source>
        <dbReference type="RuleBase" id="RU362063"/>
    </source>
</evidence>
<name>Q2LT22_SYNAS</name>
<dbReference type="Pfam" id="PF17656">
    <property type="entry name" value="ChapFlgA_N"/>
    <property type="match status" value="1"/>
</dbReference>
<dbReference type="HOGENOM" id="CLU_1137563_0_0_7"/>
<dbReference type="InterPro" id="IPR013974">
    <property type="entry name" value="SAF"/>
</dbReference>
<evidence type="ECO:0000256" key="3">
    <source>
        <dbReference type="ARBA" id="ARBA00022764"/>
    </source>
</evidence>
<comment type="function">
    <text evidence="4">Involved in the assembly process of the P-ring formation. It may associate with FlgF on the rod constituting a structure essential for the P-ring assembly or may act as a modulator protein for the P-ring assembly.</text>
</comment>
<feature type="domain" description="SAF" evidence="5">
    <location>
        <begin position="119"/>
        <end position="181"/>
    </location>
</feature>
<evidence type="ECO:0000313" key="6">
    <source>
        <dbReference type="EMBL" id="ABC77231.1"/>
    </source>
</evidence>
<dbReference type="eggNOG" id="COG1261">
    <property type="taxonomic scope" value="Bacteria"/>
</dbReference>
<dbReference type="Proteomes" id="UP000001933">
    <property type="component" value="Chromosome"/>
</dbReference>
<dbReference type="CDD" id="cd11614">
    <property type="entry name" value="SAF_CpaB_FlgA_like"/>
    <property type="match status" value="1"/>
</dbReference>
<gene>
    <name evidence="6" type="ORF">SYN_02818</name>
</gene>
<dbReference type="AlphaFoldDB" id="Q2LT22"/>
<keyword evidence="2" id="KW-0732">Signal</keyword>
<evidence type="ECO:0000259" key="5">
    <source>
        <dbReference type="SMART" id="SM00858"/>
    </source>
</evidence>
<sequence>MAKSSGISILVFLACCFIYAGVSGKELLAFEGRTLNESLIKAAIVDHVEKHMTWPKGSIRITFPNGVPEVTLSREDFTLHVKENKSDEYIGNRLYQVKIRQRNNFLKHISVPTRIEVCRDVALSARPLERNRNISEHDILIVKKWFSRLPQDLLADPERIIGKRLLRSIKERSTFTASMLREPILFKKGKVVKVICDNGVLSITTLGLAEEEGTLGATVKIKNISSNKIIHAKVIGNSVVKVEI</sequence>
<reference evidence="6 7" key="1">
    <citation type="journal article" date="2007" name="Proc. Natl. Acad. Sci. U.S.A.">
        <title>The genome of Syntrophus aciditrophicus: life at the thermodynamic limit of microbial growth.</title>
        <authorList>
            <person name="McInerney M.J."/>
            <person name="Rohlin L."/>
            <person name="Mouttaki H."/>
            <person name="Kim U."/>
            <person name="Krupp R.S."/>
            <person name="Rios-Hernandez L."/>
            <person name="Sieber J."/>
            <person name="Struchtemeyer C.G."/>
            <person name="Bhattacharyya A."/>
            <person name="Campbell J.W."/>
            <person name="Gunsalus R.P."/>
        </authorList>
    </citation>
    <scope>NUCLEOTIDE SEQUENCE [LARGE SCALE GENOMIC DNA]</scope>
    <source>
        <strain evidence="6 7">SB</strain>
    </source>
</reference>
<dbReference type="PROSITE" id="PS51257">
    <property type="entry name" value="PROKAR_LIPOPROTEIN"/>
    <property type="match status" value="1"/>
</dbReference>
<dbReference type="GO" id="GO:0044780">
    <property type="term" value="P:bacterial-type flagellum assembly"/>
    <property type="evidence" value="ECO:0007669"/>
    <property type="project" value="InterPro"/>
</dbReference>
<dbReference type="InParanoid" id="Q2LT22"/>
<keyword evidence="6" id="KW-0966">Cell projection</keyword>
<keyword evidence="4" id="KW-1005">Bacterial flagellum biogenesis</keyword>
<dbReference type="PANTHER" id="PTHR36307:SF1">
    <property type="entry name" value="FLAGELLA BASAL BODY P-RING FORMATION PROTEIN FLGA"/>
    <property type="match status" value="1"/>
</dbReference>
<accession>Q2LT22</accession>
<dbReference type="NCBIfam" id="TIGR03170">
    <property type="entry name" value="flgA_cterm"/>
    <property type="match status" value="1"/>
</dbReference>
<dbReference type="SMART" id="SM00858">
    <property type="entry name" value="SAF"/>
    <property type="match status" value="1"/>
</dbReference>
<evidence type="ECO:0000313" key="7">
    <source>
        <dbReference type="Proteomes" id="UP000001933"/>
    </source>
</evidence>
<dbReference type="InterPro" id="IPR039246">
    <property type="entry name" value="Flagellar_FlgA"/>
</dbReference>
<dbReference type="GO" id="GO:0042597">
    <property type="term" value="C:periplasmic space"/>
    <property type="evidence" value="ECO:0007669"/>
    <property type="project" value="UniProtKB-SubCell"/>
</dbReference>
<keyword evidence="7" id="KW-1185">Reference proteome</keyword>
<keyword evidence="3 4" id="KW-0574">Periplasm</keyword>
<protein>
    <recommendedName>
        <fullName evidence="4">Flagella basal body P-ring formation protein FlgA</fullName>
    </recommendedName>
</protein>
<evidence type="ECO:0000256" key="2">
    <source>
        <dbReference type="ARBA" id="ARBA00022729"/>
    </source>
</evidence>
<dbReference type="InterPro" id="IPR017585">
    <property type="entry name" value="SAF_FlgA"/>
</dbReference>
<dbReference type="Gene3D" id="3.90.1210.10">
    <property type="entry name" value="Antifreeze-like/N-acetylneuraminic acid synthase C-terminal domain"/>
    <property type="match status" value="1"/>
</dbReference>
<dbReference type="PANTHER" id="PTHR36307">
    <property type="entry name" value="FLAGELLA BASAL BODY P-RING FORMATION PROTEIN FLGA"/>
    <property type="match status" value="1"/>
</dbReference>
<comment type="similarity">
    <text evidence="4">Belongs to the FlgA family.</text>
</comment>
<dbReference type="OrthoDB" id="5413434at2"/>
<dbReference type="EMBL" id="CP000252">
    <property type="protein sequence ID" value="ABC77231.1"/>
    <property type="molecule type" value="Genomic_DNA"/>
</dbReference>
<keyword evidence="6" id="KW-0282">Flagellum</keyword>